<evidence type="ECO:0000256" key="9">
    <source>
        <dbReference type="ARBA" id="ARBA00038868"/>
    </source>
</evidence>
<keyword evidence="1" id="KW-0645">Protease</keyword>
<dbReference type="GO" id="GO:0007586">
    <property type="term" value="P:digestion"/>
    <property type="evidence" value="ECO:0007669"/>
    <property type="project" value="UniProtKB-KW"/>
</dbReference>
<organism evidence="12 13">
    <name type="scientific">Odynerus spinipes</name>
    <dbReference type="NCBI Taxonomy" id="1348599"/>
    <lineage>
        <taxon>Eukaryota</taxon>
        <taxon>Metazoa</taxon>
        <taxon>Ecdysozoa</taxon>
        <taxon>Arthropoda</taxon>
        <taxon>Hexapoda</taxon>
        <taxon>Insecta</taxon>
        <taxon>Pterygota</taxon>
        <taxon>Neoptera</taxon>
        <taxon>Endopterygota</taxon>
        <taxon>Hymenoptera</taxon>
        <taxon>Apocrita</taxon>
        <taxon>Aculeata</taxon>
        <taxon>Vespoidea</taxon>
        <taxon>Vespidae</taxon>
        <taxon>Eumeninae</taxon>
        <taxon>Odynerus</taxon>
    </lineage>
</organism>
<keyword evidence="3" id="KW-0378">Hydrolase</keyword>
<keyword evidence="4" id="KW-0720">Serine protease</keyword>
<dbReference type="PRINTS" id="PR00722">
    <property type="entry name" value="CHYMOTRYPSIN"/>
</dbReference>
<dbReference type="GO" id="GO:0004252">
    <property type="term" value="F:serine-type endopeptidase activity"/>
    <property type="evidence" value="ECO:0007669"/>
    <property type="project" value="UniProtKB-EC"/>
</dbReference>
<dbReference type="Pfam" id="PF00089">
    <property type="entry name" value="Trypsin"/>
    <property type="match status" value="1"/>
</dbReference>
<dbReference type="InterPro" id="IPR009003">
    <property type="entry name" value="Peptidase_S1_PA"/>
</dbReference>
<dbReference type="SMART" id="SM00020">
    <property type="entry name" value="Tryp_SPc"/>
    <property type="match status" value="1"/>
</dbReference>
<evidence type="ECO:0000256" key="2">
    <source>
        <dbReference type="ARBA" id="ARBA00022757"/>
    </source>
</evidence>
<dbReference type="CDD" id="cd00190">
    <property type="entry name" value="Tryp_SPc"/>
    <property type="match status" value="1"/>
</dbReference>
<accession>A0AAD9RGS7</accession>
<dbReference type="PANTHER" id="PTHR24276">
    <property type="entry name" value="POLYSERASE-RELATED"/>
    <property type="match status" value="1"/>
</dbReference>
<evidence type="ECO:0000313" key="12">
    <source>
        <dbReference type="EMBL" id="KAK2579373.1"/>
    </source>
</evidence>
<name>A0AAD9RGS7_9HYME</name>
<evidence type="ECO:0000256" key="3">
    <source>
        <dbReference type="ARBA" id="ARBA00022801"/>
    </source>
</evidence>
<proteinExistence type="inferred from homology"/>
<dbReference type="PANTHER" id="PTHR24276:SF97">
    <property type="entry name" value="GH13245P2-RELATED"/>
    <property type="match status" value="1"/>
</dbReference>
<dbReference type="SUPFAM" id="SSF50494">
    <property type="entry name" value="Trypsin-like serine proteases"/>
    <property type="match status" value="1"/>
</dbReference>
<protein>
    <recommendedName>
        <fullName evidence="9">trypsin</fullName>
        <ecNumber evidence="9">3.4.21.4</ecNumber>
    </recommendedName>
</protein>
<dbReference type="FunFam" id="2.40.10.10:FF:000068">
    <property type="entry name" value="transmembrane protease serine 2"/>
    <property type="match status" value="1"/>
</dbReference>
<evidence type="ECO:0000256" key="4">
    <source>
        <dbReference type="ARBA" id="ARBA00022825"/>
    </source>
</evidence>
<evidence type="ECO:0000256" key="8">
    <source>
        <dbReference type="ARBA" id="ARBA00036320"/>
    </source>
</evidence>
<feature type="signal peptide" evidence="10">
    <location>
        <begin position="1"/>
        <end position="22"/>
    </location>
</feature>
<evidence type="ECO:0000256" key="10">
    <source>
        <dbReference type="SAM" id="SignalP"/>
    </source>
</evidence>
<keyword evidence="2" id="KW-0222">Digestion</keyword>
<feature type="chain" id="PRO_5042146145" description="trypsin" evidence="10">
    <location>
        <begin position="23"/>
        <end position="248"/>
    </location>
</feature>
<dbReference type="Proteomes" id="UP001258017">
    <property type="component" value="Unassembled WGS sequence"/>
</dbReference>
<keyword evidence="13" id="KW-1185">Reference proteome</keyword>
<dbReference type="PROSITE" id="PS50240">
    <property type="entry name" value="TRYPSIN_DOM"/>
    <property type="match status" value="1"/>
</dbReference>
<keyword evidence="5" id="KW-0865">Zymogen</keyword>
<reference evidence="12" key="2">
    <citation type="journal article" date="2023" name="Commun. Biol.">
        <title>Intrasexual cuticular hydrocarbon dimorphism in a wasp sheds light on hydrocarbon biosynthesis genes in Hymenoptera.</title>
        <authorList>
            <person name="Moris V.C."/>
            <person name="Podsiadlowski L."/>
            <person name="Martin S."/>
            <person name="Oeyen J.P."/>
            <person name="Donath A."/>
            <person name="Petersen M."/>
            <person name="Wilbrandt J."/>
            <person name="Misof B."/>
            <person name="Liedtke D."/>
            <person name="Thamm M."/>
            <person name="Scheiner R."/>
            <person name="Schmitt T."/>
            <person name="Niehuis O."/>
        </authorList>
    </citation>
    <scope>NUCLEOTIDE SEQUENCE</scope>
    <source>
        <strain evidence="12">GBR_01_08_01A</strain>
    </source>
</reference>
<keyword evidence="10" id="KW-0732">Signal</keyword>
<comment type="catalytic activity">
    <reaction evidence="8">
        <text>Preferential cleavage: Arg-|-Xaa, Lys-|-Xaa.</text>
        <dbReference type="EC" id="3.4.21.4"/>
    </reaction>
</comment>
<dbReference type="InterPro" id="IPR001314">
    <property type="entry name" value="Peptidase_S1A"/>
</dbReference>
<keyword evidence="6" id="KW-1015">Disulfide bond</keyword>
<evidence type="ECO:0000313" key="13">
    <source>
        <dbReference type="Proteomes" id="UP001258017"/>
    </source>
</evidence>
<gene>
    <name evidence="12" type="ORF">KPH14_003238</name>
</gene>
<dbReference type="EC" id="3.4.21.4" evidence="9"/>
<feature type="domain" description="Peptidase S1" evidence="11">
    <location>
        <begin position="18"/>
        <end position="246"/>
    </location>
</feature>
<dbReference type="FunFam" id="2.40.10.10:FF:000002">
    <property type="entry name" value="Transmembrane protease serine"/>
    <property type="match status" value="1"/>
</dbReference>
<evidence type="ECO:0000256" key="5">
    <source>
        <dbReference type="ARBA" id="ARBA00023145"/>
    </source>
</evidence>
<dbReference type="InterPro" id="IPR001254">
    <property type="entry name" value="Trypsin_dom"/>
</dbReference>
<reference evidence="12" key="1">
    <citation type="submission" date="2021-08" db="EMBL/GenBank/DDBJ databases">
        <authorList>
            <person name="Misof B."/>
            <person name="Oliver O."/>
            <person name="Podsiadlowski L."/>
            <person name="Donath A."/>
            <person name="Peters R."/>
            <person name="Mayer C."/>
            <person name="Rust J."/>
            <person name="Gunkel S."/>
            <person name="Lesny P."/>
            <person name="Martin S."/>
            <person name="Oeyen J.P."/>
            <person name="Petersen M."/>
            <person name="Panagiotis P."/>
            <person name="Wilbrandt J."/>
            <person name="Tanja T."/>
        </authorList>
    </citation>
    <scope>NUCLEOTIDE SEQUENCE</scope>
    <source>
        <strain evidence="12">GBR_01_08_01A</strain>
        <tissue evidence="12">Thorax + abdomen</tissue>
    </source>
</reference>
<evidence type="ECO:0000256" key="1">
    <source>
        <dbReference type="ARBA" id="ARBA00022670"/>
    </source>
</evidence>
<dbReference type="InterPro" id="IPR043504">
    <property type="entry name" value="Peptidase_S1_PA_chymotrypsin"/>
</dbReference>
<dbReference type="InterPro" id="IPR050430">
    <property type="entry name" value="Peptidase_S1"/>
</dbReference>
<comment type="caution">
    <text evidence="12">The sequence shown here is derived from an EMBL/GenBank/DDBJ whole genome shotgun (WGS) entry which is preliminary data.</text>
</comment>
<dbReference type="Gene3D" id="2.40.10.10">
    <property type="entry name" value="Trypsin-like serine proteases"/>
    <property type="match status" value="1"/>
</dbReference>
<evidence type="ECO:0000256" key="6">
    <source>
        <dbReference type="ARBA" id="ARBA00023157"/>
    </source>
</evidence>
<evidence type="ECO:0000259" key="11">
    <source>
        <dbReference type="PROSITE" id="PS50240"/>
    </source>
</evidence>
<dbReference type="EMBL" id="JAIFRP010000090">
    <property type="protein sequence ID" value="KAK2579373.1"/>
    <property type="molecule type" value="Genomic_DNA"/>
</dbReference>
<dbReference type="AlphaFoldDB" id="A0AAD9RGS7"/>
<dbReference type="GO" id="GO:0006508">
    <property type="term" value="P:proteolysis"/>
    <property type="evidence" value="ECO:0007669"/>
    <property type="project" value="UniProtKB-KW"/>
</dbReference>
<comment type="similarity">
    <text evidence="7">Belongs to the peptidase S1 family. CLIP subfamily.</text>
</comment>
<evidence type="ECO:0000256" key="7">
    <source>
        <dbReference type="ARBA" id="ARBA00024195"/>
    </source>
</evidence>
<sequence length="248" mass="27256">MNIKFGVLICATFAEFLVLGGARKASITEYSYHVSVQKLGRHVCSGALIYESWILTAASCVFNSRESDIKIRVSTASLATGGDNLDVSKVVVHDEFDKYVYFNDIALIKLREPAMFGEKLQPIALPEDADVKIEDDRTSFVTGWHQKIFQKTPVESELSVISVKTVNQKTCATAMPSYKPVSEKMLCAGNMTRGVETCQGDPGAPLMLDQMLIGILSYGLGCETMLHPGVYTRISSYLEWIALSSGIH</sequence>